<comment type="subcellular location">
    <subcellularLocation>
        <location evidence="1">Cytoplasm</location>
    </subcellularLocation>
</comment>
<dbReference type="PANTHER" id="PTHR30008">
    <property type="entry name" value="EXODEOXYRIBONUCLEASE 7 LARGE SUBUNIT"/>
    <property type="match status" value="1"/>
</dbReference>
<evidence type="ECO:0000259" key="2">
    <source>
        <dbReference type="Pfam" id="PF02601"/>
    </source>
</evidence>
<comment type="catalytic activity">
    <reaction evidence="1">
        <text>Exonucleolytic cleavage in either 5'- to 3'- or 3'- to 5'-direction to yield nucleoside 5'-phosphates.</text>
        <dbReference type="EC" id="3.1.11.6"/>
    </reaction>
</comment>
<evidence type="ECO:0000313" key="3">
    <source>
        <dbReference type="EMBL" id="QAV33423.1"/>
    </source>
</evidence>
<sequence>MENLRFQSNESLNFETLRDFVEYIHSRLKETNILSQRYRFVADVVKVKPYNGTLYITVSQEGEDGKKFELTVVVWKHLLKGIMSYLYAFGVKSINDLEHKKWEFQGRLSFYPDRFQFSFWADSIAPQGESDILRRRQKIREELRKQGLLMEVTHELSELEPIKLIAVITSKTAQGYFDFLSNLLVPETYRPVIHLYESSMQGVSTAQEVIAAMNRIELFCRTNNVRYDVIAIIRGGGGPSDLMFFDDYELAVRIAYMNKYIPVLTGIGHEKDETVADYVAWRRFPTPTAVAKEISNQLKTYIDNMERSYNELSQKLGAIVDITESKLQSGTFGFLSDSFKNNLVRSVRDIKEYAKYFVSKINISDLEKRLSVEFATNVSRNLDSRLSEFGQFVDNSFSTISKQLTVNLERKINEVKTFENISTLMDKSYIAFYNKTEGVRAELETIGGPLRALSVGGALVTKDGEIVSSVKQIKSKDIVKVNFVDGQVTSRVI</sequence>
<keyword evidence="1" id="KW-0269">Exonuclease</keyword>
<evidence type="ECO:0000313" key="4">
    <source>
        <dbReference type="Proteomes" id="UP000288947"/>
    </source>
</evidence>
<dbReference type="InterPro" id="IPR003753">
    <property type="entry name" value="Exonuc_VII_L"/>
</dbReference>
<reference evidence="3 4" key="1">
    <citation type="submission" date="2018-01" db="EMBL/GenBank/DDBJ databases">
        <title>The whole genome sequencing and assembly of Fervidobacterium changbaicum CBS-1 strain.</title>
        <authorList>
            <person name="Kim J.-Y."/>
            <person name="Park M.-K."/>
            <person name="Yi H."/>
            <person name="Bahn Y.-S."/>
            <person name="Kim J.F."/>
            <person name="Lee D.-W."/>
        </authorList>
    </citation>
    <scope>NUCLEOTIDE SEQUENCE [LARGE SCALE GENOMIC DNA]</scope>
    <source>
        <strain evidence="3 4">CBS-1</strain>
    </source>
</reference>
<accession>A0ABX5QT21</accession>
<proteinExistence type="inferred from homology"/>
<protein>
    <recommendedName>
        <fullName evidence="1">Exodeoxyribonuclease 7 large subunit</fullName>
        <ecNumber evidence="1">3.1.11.6</ecNumber>
    </recommendedName>
</protein>
<dbReference type="EMBL" id="CP026721">
    <property type="protein sequence ID" value="QAV33423.1"/>
    <property type="molecule type" value="Genomic_DNA"/>
</dbReference>
<dbReference type="RefSeq" id="WP_090221781.1">
    <property type="nucleotide sequence ID" value="NZ_CP026721.1"/>
</dbReference>
<dbReference type="PANTHER" id="PTHR30008:SF0">
    <property type="entry name" value="EXODEOXYRIBONUCLEASE 7 LARGE SUBUNIT"/>
    <property type="match status" value="1"/>
</dbReference>
<gene>
    <name evidence="3" type="primary">xseA</name>
    <name evidence="3" type="ORF">CBS1_06650</name>
</gene>
<keyword evidence="1" id="KW-0378">Hydrolase</keyword>
<evidence type="ECO:0000256" key="1">
    <source>
        <dbReference type="RuleBase" id="RU004355"/>
    </source>
</evidence>
<dbReference type="EC" id="3.1.11.6" evidence="1"/>
<comment type="similarity">
    <text evidence="1">Belongs to the XseA family.</text>
</comment>
<organism evidence="3 4">
    <name type="scientific">Fervidobacterium changbaicum</name>
    <dbReference type="NCBI Taxonomy" id="310769"/>
    <lineage>
        <taxon>Bacteria</taxon>
        <taxon>Thermotogati</taxon>
        <taxon>Thermotogota</taxon>
        <taxon>Thermotogae</taxon>
        <taxon>Thermotogales</taxon>
        <taxon>Fervidobacteriaceae</taxon>
        <taxon>Fervidobacterium</taxon>
    </lineage>
</organism>
<keyword evidence="4" id="KW-1185">Reference proteome</keyword>
<dbReference type="InterPro" id="IPR020579">
    <property type="entry name" value="Exonuc_VII_lsu_C"/>
</dbReference>
<name>A0ABX5QT21_9BACT</name>
<dbReference type="NCBIfam" id="TIGR00237">
    <property type="entry name" value="xseA"/>
    <property type="match status" value="1"/>
</dbReference>
<feature type="domain" description="Exonuclease VII large subunit C-terminal" evidence="2">
    <location>
        <begin position="161"/>
        <end position="490"/>
    </location>
</feature>
<dbReference type="Pfam" id="PF02601">
    <property type="entry name" value="Exonuc_VII_L"/>
    <property type="match status" value="1"/>
</dbReference>
<dbReference type="Proteomes" id="UP000288947">
    <property type="component" value="Chromosome"/>
</dbReference>
<keyword evidence="1" id="KW-0540">Nuclease</keyword>